<protein>
    <submittedName>
        <fullName evidence="1">Uncharacterized protein</fullName>
    </submittedName>
</protein>
<dbReference type="Proteomes" id="UP000827872">
    <property type="component" value="Linkage Group LG03"/>
</dbReference>
<accession>A0ACB8EN66</accession>
<evidence type="ECO:0000313" key="2">
    <source>
        <dbReference type="Proteomes" id="UP000827872"/>
    </source>
</evidence>
<proteinExistence type="predicted"/>
<gene>
    <name evidence="1" type="ORF">K3G42_032633</name>
</gene>
<dbReference type="EMBL" id="CM037616">
    <property type="protein sequence ID" value="KAH7993905.1"/>
    <property type="molecule type" value="Genomic_DNA"/>
</dbReference>
<evidence type="ECO:0000313" key="1">
    <source>
        <dbReference type="EMBL" id="KAH7993905.1"/>
    </source>
</evidence>
<reference evidence="1" key="1">
    <citation type="submission" date="2021-08" db="EMBL/GenBank/DDBJ databases">
        <title>The first chromosome-level gecko genome reveals the dynamic sex chromosomes of Neotropical dwarf geckos (Sphaerodactylidae: Sphaerodactylus).</title>
        <authorList>
            <person name="Pinto B.J."/>
            <person name="Keating S.E."/>
            <person name="Gamble T."/>
        </authorList>
    </citation>
    <scope>NUCLEOTIDE SEQUENCE</scope>
    <source>
        <strain evidence="1">TG3544</strain>
    </source>
</reference>
<organism evidence="1 2">
    <name type="scientific">Sphaerodactylus townsendi</name>
    <dbReference type="NCBI Taxonomy" id="933632"/>
    <lineage>
        <taxon>Eukaryota</taxon>
        <taxon>Metazoa</taxon>
        <taxon>Chordata</taxon>
        <taxon>Craniata</taxon>
        <taxon>Vertebrata</taxon>
        <taxon>Euteleostomi</taxon>
        <taxon>Lepidosauria</taxon>
        <taxon>Squamata</taxon>
        <taxon>Bifurcata</taxon>
        <taxon>Gekkota</taxon>
        <taxon>Sphaerodactylidae</taxon>
        <taxon>Sphaerodactylus</taxon>
    </lineage>
</organism>
<name>A0ACB8EN66_9SAUR</name>
<sequence length="132" mass="14906">MTTCKLTDFPSPVLDLELSKEQEREVKLTWTPGEDNNSPILKYYVLFEESISDPGRWHVLTHVPGNQPWAKLNLSPYGRYRFSVQAANSFGRGNQSESTDLYETSPAAPDVNPSEVKGEGNETDNMIITWKV</sequence>
<keyword evidence="2" id="KW-1185">Reference proteome</keyword>
<comment type="caution">
    <text evidence="1">The sequence shown here is derived from an EMBL/GenBank/DDBJ whole genome shotgun (WGS) entry which is preliminary data.</text>
</comment>